<dbReference type="Proteomes" id="UP000050277">
    <property type="component" value="Unassembled WGS sequence"/>
</dbReference>
<reference evidence="2 3" key="1">
    <citation type="submission" date="2015-07" db="EMBL/GenBank/DDBJ databases">
        <title>Whole genome sequence of Herpetosiphon geysericola DSM 7119.</title>
        <authorList>
            <person name="Hemp J."/>
            <person name="Ward L.M."/>
            <person name="Pace L.A."/>
            <person name="Fischer W.W."/>
        </authorList>
    </citation>
    <scope>NUCLEOTIDE SEQUENCE [LARGE SCALE GENOMIC DNA]</scope>
    <source>
        <strain evidence="2 3">DSM 7119</strain>
    </source>
</reference>
<evidence type="ECO:0000313" key="2">
    <source>
        <dbReference type="EMBL" id="KPL90413.1"/>
    </source>
</evidence>
<sequence>MPAQILDVVVERLRTVAGVEALVLGGSRARGTHHAESDYDIGIYYRSALDVVALQSHAQALDDLQREQLLTEIGGWGPWINGGGWLTIHAMPVDWLYRDLNKVEQVLAACQAGQVTIDYQPGHPHGFVSAIYLAEVALCEPLYDPHSSVANLKQQLHTYPPTLQAAFLERFWEADFALANARKAVKHGDSAYIAGCCFRSVMVLTQTLFALNQQYWMNEKGSVALAGGFKHVPTGYDQQVARIFSLLQQQPESIAQALEELERLIRATAALLD</sequence>
<evidence type="ECO:0000313" key="3">
    <source>
        <dbReference type="Proteomes" id="UP000050277"/>
    </source>
</evidence>
<protein>
    <submittedName>
        <fullName evidence="2">DNA polymerase subunit beta</fullName>
    </submittedName>
</protein>
<organism evidence="2 3">
    <name type="scientific">Herpetosiphon geysericola</name>
    <dbReference type="NCBI Taxonomy" id="70996"/>
    <lineage>
        <taxon>Bacteria</taxon>
        <taxon>Bacillati</taxon>
        <taxon>Chloroflexota</taxon>
        <taxon>Chloroflexia</taxon>
        <taxon>Herpetosiphonales</taxon>
        <taxon>Herpetosiphonaceae</taxon>
        <taxon>Herpetosiphon</taxon>
    </lineage>
</organism>
<dbReference type="EMBL" id="LGKP01000012">
    <property type="protein sequence ID" value="KPL90413.1"/>
    <property type="molecule type" value="Genomic_DNA"/>
</dbReference>
<dbReference type="SUPFAM" id="SSF81301">
    <property type="entry name" value="Nucleotidyltransferase"/>
    <property type="match status" value="1"/>
</dbReference>
<dbReference type="CDD" id="cd05403">
    <property type="entry name" value="NT_KNTase_like"/>
    <property type="match status" value="1"/>
</dbReference>
<comment type="caution">
    <text evidence="2">The sequence shown here is derived from an EMBL/GenBank/DDBJ whole genome shotgun (WGS) entry which is preliminary data.</text>
</comment>
<dbReference type="STRING" id="70996.SE18_07345"/>
<keyword evidence="3" id="KW-1185">Reference proteome</keyword>
<dbReference type="GO" id="GO:0016779">
    <property type="term" value="F:nucleotidyltransferase activity"/>
    <property type="evidence" value="ECO:0007669"/>
    <property type="project" value="InterPro"/>
</dbReference>
<dbReference type="Gene3D" id="3.30.460.10">
    <property type="entry name" value="Beta Polymerase, domain 2"/>
    <property type="match status" value="1"/>
</dbReference>
<dbReference type="RefSeq" id="WP_054533784.1">
    <property type="nucleotide sequence ID" value="NZ_LGKP01000012.1"/>
</dbReference>
<accession>A0A0P6XZL9</accession>
<gene>
    <name evidence="2" type="ORF">SE18_07345</name>
</gene>
<dbReference type="OrthoDB" id="5176171at2"/>
<proteinExistence type="predicted"/>
<dbReference type="InterPro" id="IPR043519">
    <property type="entry name" value="NT_sf"/>
</dbReference>
<dbReference type="PATRIC" id="fig|70996.4.peg.4829"/>
<dbReference type="InterPro" id="IPR002934">
    <property type="entry name" value="Polymerase_NTP_transf_dom"/>
</dbReference>
<dbReference type="Pfam" id="PF01909">
    <property type="entry name" value="NTP_transf_2"/>
    <property type="match status" value="1"/>
</dbReference>
<name>A0A0P6XZL9_9CHLR</name>
<dbReference type="AlphaFoldDB" id="A0A0P6XZL9"/>
<evidence type="ECO:0000259" key="1">
    <source>
        <dbReference type="Pfam" id="PF01909"/>
    </source>
</evidence>
<feature type="domain" description="Polymerase nucleotidyl transferase" evidence="1">
    <location>
        <begin position="10"/>
        <end position="50"/>
    </location>
</feature>